<keyword evidence="2" id="KW-0597">Phosphoprotein</keyword>
<reference evidence="5" key="1">
    <citation type="submission" date="2021-02" db="EMBL/GenBank/DDBJ databases">
        <authorList>
            <person name="Nowell W R."/>
        </authorList>
    </citation>
    <scope>NUCLEOTIDE SEQUENCE</scope>
</reference>
<keyword evidence="1" id="KW-0596">Phosphopantetheine</keyword>
<dbReference type="AlphaFoldDB" id="A0A815EZ11"/>
<dbReference type="SUPFAM" id="SSF51735">
    <property type="entry name" value="NAD(P)-binding Rossmann-fold domains"/>
    <property type="match status" value="1"/>
</dbReference>
<keyword evidence="6" id="KW-1185">Reference proteome</keyword>
<gene>
    <name evidence="5" type="ORF">BJG266_LOCUS33233</name>
    <name evidence="4" type="ORF">QVE165_LOCUS17195</name>
</gene>
<feature type="domain" description="Ketoreductase" evidence="3">
    <location>
        <begin position="31"/>
        <end position="201"/>
    </location>
</feature>
<name>A0A815EZ11_9BILA</name>
<dbReference type="EMBL" id="CAJNOI010000621">
    <property type="protein sequence ID" value="CAF1318858.1"/>
    <property type="molecule type" value="Genomic_DNA"/>
</dbReference>
<evidence type="ECO:0000313" key="7">
    <source>
        <dbReference type="Proteomes" id="UP000663877"/>
    </source>
</evidence>
<dbReference type="Proteomes" id="UP000663832">
    <property type="component" value="Unassembled WGS sequence"/>
</dbReference>
<dbReference type="PANTHER" id="PTHR43775:SF37">
    <property type="entry name" value="SI:DKEY-61P9.11"/>
    <property type="match status" value="1"/>
</dbReference>
<evidence type="ECO:0000256" key="1">
    <source>
        <dbReference type="ARBA" id="ARBA00022450"/>
    </source>
</evidence>
<evidence type="ECO:0000313" key="4">
    <source>
        <dbReference type="EMBL" id="CAF1043297.1"/>
    </source>
</evidence>
<dbReference type="GO" id="GO:0006633">
    <property type="term" value="P:fatty acid biosynthetic process"/>
    <property type="evidence" value="ECO:0007669"/>
    <property type="project" value="TreeGrafter"/>
</dbReference>
<dbReference type="Pfam" id="PF08659">
    <property type="entry name" value="KR"/>
    <property type="match status" value="1"/>
</dbReference>
<protein>
    <recommendedName>
        <fullName evidence="3">Ketoreductase domain-containing protein</fullName>
    </recommendedName>
</protein>
<sequence>MSDQHKGKLILNMKSELPALFPSTTIYNSQTCHILSGGTGALALQLVQHLNAHGAKRFLLLSRQGSNGLRSSDATMLTDLQRFGIEICIEKCDVAKLEDIQNVLHTAQMKFNVSSLKYSLLHLAIVLDDAPISKLNIQRIENVLQCKVTGAMNFLQLIPGEQLENVIFFSRAASTFENPSQANYSKANIFLDNYANQLSKL</sequence>
<dbReference type="SMART" id="SM00822">
    <property type="entry name" value="PKS_KR"/>
    <property type="match status" value="1"/>
</dbReference>
<dbReference type="InterPro" id="IPR013968">
    <property type="entry name" value="PKS_KR"/>
</dbReference>
<evidence type="ECO:0000313" key="6">
    <source>
        <dbReference type="Proteomes" id="UP000663832"/>
    </source>
</evidence>
<dbReference type="PANTHER" id="PTHR43775">
    <property type="entry name" value="FATTY ACID SYNTHASE"/>
    <property type="match status" value="1"/>
</dbReference>
<comment type="caution">
    <text evidence="5">The sequence shown here is derived from an EMBL/GenBank/DDBJ whole genome shotgun (WGS) entry which is preliminary data.</text>
</comment>
<accession>A0A815EZ11</accession>
<evidence type="ECO:0000259" key="3">
    <source>
        <dbReference type="SMART" id="SM00822"/>
    </source>
</evidence>
<evidence type="ECO:0000313" key="5">
    <source>
        <dbReference type="EMBL" id="CAF1318858.1"/>
    </source>
</evidence>
<proteinExistence type="predicted"/>
<organism evidence="5 7">
    <name type="scientific">Adineta steineri</name>
    <dbReference type="NCBI Taxonomy" id="433720"/>
    <lineage>
        <taxon>Eukaryota</taxon>
        <taxon>Metazoa</taxon>
        <taxon>Spiralia</taxon>
        <taxon>Gnathifera</taxon>
        <taxon>Rotifera</taxon>
        <taxon>Eurotatoria</taxon>
        <taxon>Bdelloidea</taxon>
        <taxon>Adinetida</taxon>
        <taxon>Adinetidae</taxon>
        <taxon>Adineta</taxon>
    </lineage>
</organism>
<dbReference type="Gene3D" id="3.40.50.720">
    <property type="entry name" value="NAD(P)-binding Rossmann-like Domain"/>
    <property type="match status" value="1"/>
</dbReference>
<dbReference type="OrthoDB" id="6420545at2759"/>
<dbReference type="GO" id="GO:0004312">
    <property type="term" value="F:fatty acid synthase activity"/>
    <property type="evidence" value="ECO:0007669"/>
    <property type="project" value="TreeGrafter"/>
</dbReference>
<evidence type="ECO:0000256" key="2">
    <source>
        <dbReference type="ARBA" id="ARBA00022553"/>
    </source>
</evidence>
<dbReference type="InterPro" id="IPR057326">
    <property type="entry name" value="KR_dom"/>
</dbReference>
<dbReference type="InterPro" id="IPR036291">
    <property type="entry name" value="NAD(P)-bd_dom_sf"/>
</dbReference>
<dbReference type="Proteomes" id="UP000663877">
    <property type="component" value="Unassembled WGS sequence"/>
</dbReference>
<dbReference type="InterPro" id="IPR050091">
    <property type="entry name" value="PKS_NRPS_Biosynth_Enz"/>
</dbReference>
<dbReference type="EMBL" id="CAJNOM010000098">
    <property type="protein sequence ID" value="CAF1043297.1"/>
    <property type="molecule type" value="Genomic_DNA"/>
</dbReference>